<comment type="caution">
    <text evidence="2">The sequence shown here is derived from an EMBL/GenBank/DDBJ whole genome shotgun (WGS) entry which is preliminary data.</text>
</comment>
<keyword evidence="1" id="KW-0732">Signal</keyword>
<evidence type="ECO:0000256" key="1">
    <source>
        <dbReference type="SAM" id="SignalP"/>
    </source>
</evidence>
<dbReference type="Proteomes" id="UP001501752">
    <property type="component" value="Unassembled WGS sequence"/>
</dbReference>
<feature type="signal peptide" evidence="1">
    <location>
        <begin position="1"/>
        <end position="21"/>
    </location>
</feature>
<proteinExistence type="predicted"/>
<name>A0ABP9DJQ5_9ACTN</name>
<organism evidence="2 3">
    <name type="scientific">Kitasatospora terrestris</name>
    <dbReference type="NCBI Taxonomy" id="258051"/>
    <lineage>
        <taxon>Bacteria</taxon>
        <taxon>Bacillati</taxon>
        <taxon>Actinomycetota</taxon>
        <taxon>Actinomycetes</taxon>
        <taxon>Kitasatosporales</taxon>
        <taxon>Streptomycetaceae</taxon>
        <taxon>Kitasatospora</taxon>
    </lineage>
</organism>
<keyword evidence="3" id="KW-1185">Reference proteome</keyword>
<reference evidence="3" key="1">
    <citation type="journal article" date="2019" name="Int. J. Syst. Evol. Microbiol.">
        <title>The Global Catalogue of Microorganisms (GCM) 10K type strain sequencing project: providing services to taxonomists for standard genome sequencing and annotation.</title>
        <authorList>
            <consortium name="The Broad Institute Genomics Platform"/>
            <consortium name="The Broad Institute Genome Sequencing Center for Infectious Disease"/>
            <person name="Wu L."/>
            <person name="Ma J."/>
        </authorList>
    </citation>
    <scope>NUCLEOTIDE SEQUENCE [LARGE SCALE GENOMIC DNA]</scope>
    <source>
        <strain evidence="3">JCM 13006</strain>
    </source>
</reference>
<protein>
    <submittedName>
        <fullName evidence="2">Uncharacterized protein</fullName>
    </submittedName>
</protein>
<sequence length="261" mass="27007">MVLCGVAAVGAVALLLVPATVPETSSGDTAVTAVRINGGRSLELGPGESLTFPVEVVATDDSGIRTVDPIGLWGPGYGALKVAPLVCTPLDPAGRAASCRGTATVTAPSRQLYDDQAGTWFVDLRVRAKDGDRYVAKAAAGFSLKRAARLVDATAPERAALGERVTVAARLQQADWDRNGFRPRYGSVALLQFRPSGSSVWTTVASAGADRDGLLRAEVPATGTGEFQWWAPGDQWTGPALSPPQPIAVAPVPVHDDGPAA</sequence>
<dbReference type="EMBL" id="BAABIS010000001">
    <property type="protein sequence ID" value="GAA4844967.1"/>
    <property type="molecule type" value="Genomic_DNA"/>
</dbReference>
<evidence type="ECO:0000313" key="2">
    <source>
        <dbReference type="EMBL" id="GAA4844967.1"/>
    </source>
</evidence>
<feature type="chain" id="PRO_5047437181" evidence="1">
    <location>
        <begin position="22"/>
        <end position="261"/>
    </location>
</feature>
<evidence type="ECO:0000313" key="3">
    <source>
        <dbReference type="Proteomes" id="UP001501752"/>
    </source>
</evidence>
<accession>A0ABP9DJQ5</accession>
<gene>
    <name evidence="2" type="ORF">GCM10023235_21740</name>
</gene>